<dbReference type="EMBL" id="JAPQKL010000005">
    <property type="protein sequence ID" value="KAJ5131354.1"/>
    <property type="molecule type" value="Genomic_DNA"/>
</dbReference>
<feature type="region of interest" description="Disordered" evidence="1">
    <location>
        <begin position="49"/>
        <end position="79"/>
    </location>
</feature>
<sequence>MSQLSTSTCPICEGVVVVALFNVRRPPGENGRRTLNNATTTIPSQIRNGRQSSLRPELIPGGGPPGVSPMSFDSSPNDLHALDTDDQFNITVELDTVVRQQGPDAEIVTSVPQTTAYDSATLYMLIGLYLHAMGAKPG</sequence>
<reference evidence="2" key="1">
    <citation type="submission" date="2022-11" db="EMBL/GenBank/DDBJ databases">
        <authorList>
            <person name="Petersen C."/>
        </authorList>
    </citation>
    <scope>NUCLEOTIDE SEQUENCE</scope>
    <source>
        <strain evidence="2">IBT 22155</strain>
    </source>
</reference>
<accession>A0A9W9GWJ5</accession>
<proteinExistence type="predicted"/>
<comment type="caution">
    <text evidence="2">The sequence shown here is derived from an EMBL/GenBank/DDBJ whole genome shotgun (WGS) entry which is preliminary data.</text>
</comment>
<gene>
    <name evidence="2" type="ORF">N7515_007393</name>
</gene>
<dbReference type="GeneID" id="81407307"/>
<evidence type="ECO:0000256" key="1">
    <source>
        <dbReference type="SAM" id="MobiDB-lite"/>
    </source>
</evidence>
<evidence type="ECO:0000313" key="2">
    <source>
        <dbReference type="EMBL" id="KAJ5131354.1"/>
    </source>
</evidence>
<keyword evidence="3" id="KW-1185">Reference proteome</keyword>
<name>A0A9W9GWJ5_9EURO</name>
<reference evidence="2" key="2">
    <citation type="journal article" date="2023" name="IMA Fungus">
        <title>Comparative genomic study of the Penicillium genus elucidates a diverse pangenome and 15 lateral gene transfer events.</title>
        <authorList>
            <person name="Petersen C."/>
            <person name="Sorensen T."/>
            <person name="Nielsen M.R."/>
            <person name="Sondergaard T.E."/>
            <person name="Sorensen J.L."/>
            <person name="Fitzpatrick D.A."/>
            <person name="Frisvad J.C."/>
            <person name="Nielsen K.L."/>
        </authorList>
    </citation>
    <scope>NUCLEOTIDE SEQUENCE</scope>
    <source>
        <strain evidence="2">IBT 22155</strain>
    </source>
</reference>
<dbReference type="Proteomes" id="UP001149079">
    <property type="component" value="Unassembled WGS sequence"/>
</dbReference>
<dbReference type="RefSeq" id="XP_056521733.1">
    <property type="nucleotide sequence ID" value="XM_056668137.1"/>
</dbReference>
<protein>
    <submittedName>
        <fullName evidence="2">Uncharacterized protein</fullName>
    </submittedName>
</protein>
<dbReference type="AlphaFoldDB" id="A0A9W9GWJ5"/>
<organism evidence="2 3">
    <name type="scientific">Penicillium bovifimosum</name>
    <dbReference type="NCBI Taxonomy" id="126998"/>
    <lineage>
        <taxon>Eukaryota</taxon>
        <taxon>Fungi</taxon>
        <taxon>Dikarya</taxon>
        <taxon>Ascomycota</taxon>
        <taxon>Pezizomycotina</taxon>
        <taxon>Eurotiomycetes</taxon>
        <taxon>Eurotiomycetidae</taxon>
        <taxon>Eurotiales</taxon>
        <taxon>Aspergillaceae</taxon>
        <taxon>Penicillium</taxon>
    </lineage>
</organism>
<evidence type="ECO:0000313" key="3">
    <source>
        <dbReference type="Proteomes" id="UP001149079"/>
    </source>
</evidence>